<evidence type="ECO:0000256" key="4">
    <source>
        <dbReference type="ARBA" id="ARBA00022723"/>
    </source>
</evidence>
<comment type="caution">
    <text evidence="10">The sequence shown here is derived from an EMBL/GenBank/DDBJ whole genome shotgun (WGS) entry which is preliminary data.</text>
</comment>
<evidence type="ECO:0008006" key="12">
    <source>
        <dbReference type="Google" id="ProtNLM"/>
    </source>
</evidence>
<keyword evidence="4" id="KW-0479">Metal-binding</keyword>
<dbReference type="GO" id="GO:0005507">
    <property type="term" value="F:copper ion binding"/>
    <property type="evidence" value="ECO:0007669"/>
    <property type="project" value="TreeGrafter"/>
</dbReference>
<protein>
    <recommendedName>
        <fullName evidence="12">Purine nucleoside phosphorylase</fullName>
    </recommendedName>
</protein>
<evidence type="ECO:0000256" key="9">
    <source>
        <dbReference type="ARBA" id="ARBA00049893"/>
    </source>
</evidence>
<dbReference type="SUPFAM" id="SSF64438">
    <property type="entry name" value="CNF1/YfiH-like putative cysteine hydrolases"/>
    <property type="match status" value="1"/>
</dbReference>
<evidence type="ECO:0000313" key="11">
    <source>
        <dbReference type="Proteomes" id="UP000179219"/>
    </source>
</evidence>
<proteinExistence type="inferred from homology"/>
<organism evidence="10 11">
    <name type="scientific">Candidatus Woesebacteria bacterium RBG_13_34_9</name>
    <dbReference type="NCBI Taxonomy" id="1802477"/>
    <lineage>
        <taxon>Bacteria</taxon>
        <taxon>Candidatus Woeseibacteriota</taxon>
    </lineage>
</organism>
<evidence type="ECO:0000313" key="10">
    <source>
        <dbReference type="EMBL" id="OGM10042.1"/>
    </source>
</evidence>
<dbReference type="InterPro" id="IPR011324">
    <property type="entry name" value="Cytotoxic_necrot_fac-like_cat"/>
</dbReference>
<evidence type="ECO:0000256" key="3">
    <source>
        <dbReference type="ARBA" id="ARBA00022679"/>
    </source>
</evidence>
<sequence>MYQIPQLLKYKNLYHFFSDKSERNMASVILGKPFDFNVVLENRKKFLRKIKVNMNSCICIWVLGKDGVGVAGSQDKGISMKDYRKAVKIDSLITNHKGLYLFLLTADCAPVIVFDPIKKTIGLVHVGWKGADLNIVQKVILKMHKEYDSDAKDMVVGIGPCARKDSFIKKSPSQIDDLKWKKFLEPMGNMVFKVDFLGLCKEQLVNGGVKEENIFDCYIDTARNNNFFSHTRERELPLNQQGRFACIVGIK</sequence>
<keyword evidence="6" id="KW-0862">Zinc</keyword>
<keyword evidence="5" id="KW-0378">Hydrolase</keyword>
<accession>A0A1F7X4Q5</accession>
<dbReference type="CDD" id="cd16833">
    <property type="entry name" value="YfiH"/>
    <property type="match status" value="1"/>
</dbReference>
<comment type="catalytic activity">
    <reaction evidence="7">
        <text>adenosine + H2O + H(+) = inosine + NH4(+)</text>
        <dbReference type="Rhea" id="RHEA:24408"/>
        <dbReference type="ChEBI" id="CHEBI:15377"/>
        <dbReference type="ChEBI" id="CHEBI:15378"/>
        <dbReference type="ChEBI" id="CHEBI:16335"/>
        <dbReference type="ChEBI" id="CHEBI:17596"/>
        <dbReference type="ChEBI" id="CHEBI:28938"/>
        <dbReference type="EC" id="3.5.4.4"/>
    </reaction>
    <physiologicalReaction direction="left-to-right" evidence="7">
        <dbReference type="Rhea" id="RHEA:24409"/>
    </physiologicalReaction>
</comment>
<evidence type="ECO:0000256" key="1">
    <source>
        <dbReference type="ARBA" id="ARBA00000553"/>
    </source>
</evidence>
<dbReference type="EMBL" id="MGFP01000016">
    <property type="protein sequence ID" value="OGM10042.1"/>
    <property type="molecule type" value="Genomic_DNA"/>
</dbReference>
<dbReference type="GO" id="GO:0016787">
    <property type="term" value="F:hydrolase activity"/>
    <property type="evidence" value="ECO:0007669"/>
    <property type="project" value="UniProtKB-KW"/>
</dbReference>
<dbReference type="Gene3D" id="3.60.140.10">
    <property type="entry name" value="CNF1/YfiH-like putative cysteine hydrolases"/>
    <property type="match status" value="1"/>
</dbReference>
<dbReference type="Pfam" id="PF02578">
    <property type="entry name" value="Cu-oxidase_4"/>
    <property type="match status" value="1"/>
</dbReference>
<dbReference type="PANTHER" id="PTHR30616:SF2">
    <property type="entry name" value="PURINE NUCLEOSIDE PHOSPHORYLASE LACC1"/>
    <property type="match status" value="1"/>
</dbReference>
<dbReference type="PANTHER" id="PTHR30616">
    <property type="entry name" value="UNCHARACTERIZED PROTEIN YFIH"/>
    <property type="match status" value="1"/>
</dbReference>
<dbReference type="Proteomes" id="UP000179219">
    <property type="component" value="Unassembled WGS sequence"/>
</dbReference>
<dbReference type="InterPro" id="IPR038371">
    <property type="entry name" value="Cu_polyphenol_OxRdtase_sf"/>
</dbReference>
<comment type="catalytic activity">
    <reaction evidence="8">
        <text>adenosine + phosphate = alpha-D-ribose 1-phosphate + adenine</text>
        <dbReference type="Rhea" id="RHEA:27642"/>
        <dbReference type="ChEBI" id="CHEBI:16335"/>
        <dbReference type="ChEBI" id="CHEBI:16708"/>
        <dbReference type="ChEBI" id="CHEBI:43474"/>
        <dbReference type="ChEBI" id="CHEBI:57720"/>
        <dbReference type="EC" id="2.4.2.1"/>
    </reaction>
    <physiologicalReaction direction="left-to-right" evidence="8">
        <dbReference type="Rhea" id="RHEA:27643"/>
    </physiologicalReaction>
</comment>
<comment type="catalytic activity">
    <reaction evidence="1">
        <text>inosine + phosphate = alpha-D-ribose 1-phosphate + hypoxanthine</text>
        <dbReference type="Rhea" id="RHEA:27646"/>
        <dbReference type="ChEBI" id="CHEBI:17368"/>
        <dbReference type="ChEBI" id="CHEBI:17596"/>
        <dbReference type="ChEBI" id="CHEBI:43474"/>
        <dbReference type="ChEBI" id="CHEBI:57720"/>
        <dbReference type="EC" id="2.4.2.1"/>
    </reaction>
    <physiologicalReaction direction="left-to-right" evidence="1">
        <dbReference type="Rhea" id="RHEA:27647"/>
    </physiologicalReaction>
</comment>
<keyword evidence="3" id="KW-0808">Transferase</keyword>
<dbReference type="GO" id="GO:0017061">
    <property type="term" value="F:S-methyl-5-thioadenosine phosphorylase activity"/>
    <property type="evidence" value="ECO:0007669"/>
    <property type="project" value="UniProtKB-EC"/>
</dbReference>
<evidence type="ECO:0000256" key="2">
    <source>
        <dbReference type="ARBA" id="ARBA00007353"/>
    </source>
</evidence>
<comment type="similarity">
    <text evidence="2">Belongs to the purine nucleoside phosphorylase YfiH/LACC1 family.</text>
</comment>
<name>A0A1F7X4Q5_9BACT</name>
<dbReference type="AlphaFoldDB" id="A0A1F7X4Q5"/>
<reference evidence="10 11" key="1">
    <citation type="journal article" date="2016" name="Nat. Commun.">
        <title>Thousands of microbial genomes shed light on interconnected biogeochemical processes in an aquifer system.</title>
        <authorList>
            <person name="Anantharaman K."/>
            <person name="Brown C.T."/>
            <person name="Hug L.A."/>
            <person name="Sharon I."/>
            <person name="Castelle C.J."/>
            <person name="Probst A.J."/>
            <person name="Thomas B.C."/>
            <person name="Singh A."/>
            <person name="Wilkins M.J."/>
            <person name="Karaoz U."/>
            <person name="Brodie E.L."/>
            <person name="Williams K.H."/>
            <person name="Hubbard S.S."/>
            <person name="Banfield J.F."/>
        </authorList>
    </citation>
    <scope>NUCLEOTIDE SEQUENCE [LARGE SCALE GENOMIC DNA]</scope>
</reference>
<evidence type="ECO:0000256" key="5">
    <source>
        <dbReference type="ARBA" id="ARBA00022801"/>
    </source>
</evidence>
<evidence type="ECO:0000256" key="8">
    <source>
        <dbReference type="ARBA" id="ARBA00048968"/>
    </source>
</evidence>
<comment type="catalytic activity">
    <reaction evidence="9">
        <text>S-methyl-5'-thioadenosine + phosphate = 5-(methylsulfanyl)-alpha-D-ribose 1-phosphate + adenine</text>
        <dbReference type="Rhea" id="RHEA:11852"/>
        <dbReference type="ChEBI" id="CHEBI:16708"/>
        <dbReference type="ChEBI" id="CHEBI:17509"/>
        <dbReference type="ChEBI" id="CHEBI:43474"/>
        <dbReference type="ChEBI" id="CHEBI:58533"/>
        <dbReference type="EC" id="2.4.2.28"/>
    </reaction>
    <physiologicalReaction direction="left-to-right" evidence="9">
        <dbReference type="Rhea" id="RHEA:11853"/>
    </physiologicalReaction>
</comment>
<dbReference type="InterPro" id="IPR003730">
    <property type="entry name" value="Cu_polyphenol_OxRdtase"/>
</dbReference>
<gene>
    <name evidence="10" type="ORF">A2159_00360</name>
</gene>
<evidence type="ECO:0000256" key="7">
    <source>
        <dbReference type="ARBA" id="ARBA00047989"/>
    </source>
</evidence>
<evidence type="ECO:0000256" key="6">
    <source>
        <dbReference type="ARBA" id="ARBA00022833"/>
    </source>
</evidence>